<name>A6DTT2_9BACT</name>
<evidence type="ECO:0000256" key="3">
    <source>
        <dbReference type="SAM" id="Coils"/>
    </source>
</evidence>
<dbReference type="RefSeq" id="WP_007281229.1">
    <property type="nucleotide sequence ID" value="NZ_ABCK01000041.1"/>
</dbReference>
<comment type="caution">
    <text evidence="6">The sequence shown here is derived from an EMBL/GenBank/DDBJ whole genome shotgun (WGS) entry which is preliminary data.</text>
</comment>
<organism evidence="6 7">
    <name type="scientific">Lentisphaera araneosa HTCC2155</name>
    <dbReference type="NCBI Taxonomy" id="313628"/>
    <lineage>
        <taxon>Bacteria</taxon>
        <taxon>Pseudomonadati</taxon>
        <taxon>Lentisphaerota</taxon>
        <taxon>Lentisphaeria</taxon>
        <taxon>Lentisphaerales</taxon>
        <taxon>Lentisphaeraceae</taxon>
        <taxon>Lentisphaera</taxon>
    </lineage>
</organism>
<dbReference type="CDD" id="cd03404">
    <property type="entry name" value="SPFH_HflK"/>
    <property type="match status" value="1"/>
</dbReference>
<keyword evidence="4" id="KW-0812">Transmembrane</keyword>
<dbReference type="InterPro" id="IPR036013">
    <property type="entry name" value="Band_7/SPFH_dom_sf"/>
</dbReference>
<gene>
    <name evidence="6" type="ORF">LNTAR_03009</name>
</gene>
<evidence type="ECO:0000313" key="7">
    <source>
        <dbReference type="Proteomes" id="UP000004947"/>
    </source>
</evidence>
<dbReference type="Gene3D" id="3.30.479.30">
    <property type="entry name" value="Band 7 domain"/>
    <property type="match status" value="1"/>
</dbReference>
<dbReference type="SUPFAM" id="SSF117892">
    <property type="entry name" value="Band 7/SPFH domain"/>
    <property type="match status" value="1"/>
</dbReference>
<dbReference type="AlphaFoldDB" id="A6DTT2"/>
<dbReference type="OrthoDB" id="9779595at2"/>
<comment type="similarity">
    <text evidence="2">Belongs to the band 7/mec-2 family. HflK subfamily.</text>
</comment>
<keyword evidence="7" id="KW-1185">Reference proteome</keyword>
<dbReference type="Pfam" id="PF01145">
    <property type="entry name" value="Band_7"/>
    <property type="match status" value="1"/>
</dbReference>
<dbReference type="EMBL" id="ABCK01000041">
    <property type="protein sequence ID" value="EDM24953.1"/>
    <property type="molecule type" value="Genomic_DNA"/>
</dbReference>
<feature type="transmembrane region" description="Helical" evidence="4">
    <location>
        <begin position="21"/>
        <end position="41"/>
    </location>
</feature>
<evidence type="ECO:0000256" key="1">
    <source>
        <dbReference type="ARBA" id="ARBA00004167"/>
    </source>
</evidence>
<proteinExistence type="inferred from homology"/>
<protein>
    <submittedName>
        <fullName evidence="6">Probable integral membrane proteinase</fullName>
    </submittedName>
</protein>
<keyword evidence="4" id="KW-1133">Transmembrane helix</keyword>
<dbReference type="GO" id="GO:0016020">
    <property type="term" value="C:membrane"/>
    <property type="evidence" value="ECO:0007669"/>
    <property type="project" value="UniProtKB-SubCell"/>
</dbReference>
<evidence type="ECO:0000256" key="2">
    <source>
        <dbReference type="ARBA" id="ARBA00006971"/>
    </source>
</evidence>
<dbReference type="Proteomes" id="UP000004947">
    <property type="component" value="Unassembled WGS sequence"/>
</dbReference>
<keyword evidence="3" id="KW-0175">Coiled coil</keyword>
<feature type="coiled-coil region" evidence="3">
    <location>
        <begin position="174"/>
        <end position="244"/>
    </location>
</feature>
<dbReference type="InterPro" id="IPR001107">
    <property type="entry name" value="Band_7"/>
</dbReference>
<dbReference type="eggNOG" id="COG0330">
    <property type="taxonomic scope" value="Bacteria"/>
</dbReference>
<dbReference type="InterPro" id="IPR010201">
    <property type="entry name" value="HflK"/>
</dbReference>
<comment type="subcellular location">
    <subcellularLocation>
        <location evidence="1">Membrane</location>
        <topology evidence="1">Single-pass membrane protein</topology>
    </subcellularLocation>
</comment>
<reference evidence="6 7" key="1">
    <citation type="journal article" date="2010" name="J. Bacteriol.">
        <title>Genome sequence of Lentisphaera araneosa HTCC2155T, the type species of the order Lentisphaerales in the phylum Lentisphaerae.</title>
        <authorList>
            <person name="Thrash J.C."/>
            <person name="Cho J.C."/>
            <person name="Vergin K.L."/>
            <person name="Morris R.M."/>
            <person name="Giovannoni S.J."/>
        </authorList>
    </citation>
    <scope>NUCLEOTIDE SEQUENCE [LARGE SCALE GENOMIC DNA]</scope>
    <source>
        <strain evidence="6 7">HTCC2155</strain>
    </source>
</reference>
<dbReference type="STRING" id="313628.LNTAR_03009"/>
<sequence length="338" mass="38054">MSEDKPKKGGLNSLQDALRTTFVFIRIVMFLLVIAFVFSGVRTIEKNEKAVVLQFGKLKSTFDSNSRFVFAWPYPFDSVISIKTSSSRSLKSLRFTPKENPGDKIIKTVANTSLIPGEDGYLITADLNLLHCESTLRYTIADLPKYLFDSQDFEKLLLQLVDSSLLQSVAERNIDKARNQKEITQATLSRLNKRITDLQLGIEVLSIELKISFPAQIREETIAVSQASNEAARLQSEAELYARKTLNEAESSAAKVLTQADIDTTDLRARSEALMKTFLSLKGLYDKAPNMTQELLLREKMASILPDLEAVYLTNPDNTQLRLAMPRRPLQKKGEIKK</sequence>
<evidence type="ECO:0000313" key="6">
    <source>
        <dbReference type="EMBL" id="EDM24953.1"/>
    </source>
</evidence>
<evidence type="ECO:0000256" key="4">
    <source>
        <dbReference type="SAM" id="Phobius"/>
    </source>
</evidence>
<keyword evidence="4" id="KW-0472">Membrane</keyword>
<feature type="domain" description="Band 7" evidence="5">
    <location>
        <begin position="43"/>
        <end position="239"/>
    </location>
</feature>
<evidence type="ECO:0000259" key="5">
    <source>
        <dbReference type="Pfam" id="PF01145"/>
    </source>
</evidence>
<accession>A6DTT2</accession>